<dbReference type="CDD" id="cd20336">
    <property type="entry name" value="Rcat_RBR"/>
    <property type="match status" value="1"/>
</dbReference>
<dbReference type="GO" id="GO:0008270">
    <property type="term" value="F:zinc ion binding"/>
    <property type="evidence" value="ECO:0007669"/>
    <property type="project" value="UniProtKB-KW"/>
</dbReference>
<dbReference type="InterPro" id="IPR031127">
    <property type="entry name" value="E3_UB_ligase_RBR"/>
</dbReference>
<evidence type="ECO:0000313" key="14">
    <source>
        <dbReference type="Proteomes" id="UP000799324"/>
    </source>
</evidence>
<evidence type="ECO:0000256" key="10">
    <source>
        <dbReference type="SAM" id="MobiDB-lite"/>
    </source>
</evidence>
<dbReference type="InterPro" id="IPR044066">
    <property type="entry name" value="TRIAD_supradom"/>
</dbReference>
<keyword evidence="4" id="KW-0479">Metal-binding</keyword>
<comment type="catalytic activity">
    <reaction evidence="1">
        <text>[E2 ubiquitin-conjugating enzyme]-S-ubiquitinyl-L-cysteine + [acceptor protein]-L-lysine = [E2 ubiquitin-conjugating enzyme]-L-cysteine + [acceptor protein]-N(6)-ubiquitinyl-L-lysine.</text>
        <dbReference type="EC" id="2.3.2.31"/>
    </reaction>
</comment>
<evidence type="ECO:0000256" key="2">
    <source>
        <dbReference type="ARBA" id="ARBA00012251"/>
    </source>
</evidence>
<feature type="compositionally biased region" description="Acidic residues" evidence="10">
    <location>
        <begin position="15"/>
        <end position="24"/>
    </location>
</feature>
<proteinExistence type="predicted"/>
<feature type="region of interest" description="Disordered" evidence="10">
    <location>
        <begin position="283"/>
        <end position="305"/>
    </location>
</feature>
<evidence type="ECO:0000313" key="13">
    <source>
        <dbReference type="EMBL" id="KAF2662956.1"/>
    </source>
</evidence>
<dbReference type="EMBL" id="MU004288">
    <property type="protein sequence ID" value="KAF2662956.1"/>
    <property type="molecule type" value="Genomic_DNA"/>
</dbReference>
<dbReference type="Pfam" id="PF01485">
    <property type="entry name" value="IBR"/>
    <property type="match status" value="2"/>
</dbReference>
<feature type="compositionally biased region" description="Polar residues" evidence="10">
    <location>
        <begin position="1"/>
        <end position="10"/>
    </location>
</feature>
<dbReference type="SUPFAM" id="SSF57850">
    <property type="entry name" value="RING/U-box"/>
    <property type="match status" value="3"/>
</dbReference>
<dbReference type="SMART" id="SM00647">
    <property type="entry name" value="IBR"/>
    <property type="match status" value="2"/>
</dbReference>
<dbReference type="InterPro" id="IPR013083">
    <property type="entry name" value="Znf_RING/FYVE/PHD"/>
</dbReference>
<sequence>MSTVTESTWTRLPPDSEDDSWSDEDELADWMEFTSASLAWGLRKPRQDSRKAQQLLGLVIDLGDARGRPNRFGRRRTRSLSEERPLTTRTSFYGSSREGSIPIAMPLSLQSGAEHRTSQLVSLDALRDGEVVNFSRPLSISSPRAVDGEFSMQIMQGKQPDVTRPRIKKVTRDDIGLPRTPSAAGTLAIARPIFERTKEERRDGTLDQRRRRPSLWNAVPLCITWVSTSKKKEVVKKDPAVRLKDESRSQTRLTESNLRHHEGQIGAGRQSVNSSLVPMIVRPPPNFGNPRTTEKALPTRPASPTFAMPEQSLVKVPLAKPRNEPVMLHVNRPLSLASFVARLSTCEVCKDLKPPSAFPIRQCTSRCTHPPHTCMPCIRDWISATIESKGWDQCACPECNELMDYTDVKFFATGDIFLRYDALAARAALSQIPNFHWCLSPDCSSGQIHPYELSQNPTFVCTACSHTYCLNHASTPYHSGLSCTEYDAFLSARNSVASPPPSPLLASASSERRQLRKAARQVKADAKLAQQIGKRCPNSECGWWIEKNEGCDHMTCSKCQFEFCWLCGAGFEQIIEKGNRMHKKGCRYYGS</sequence>
<dbReference type="GO" id="GO:0061630">
    <property type="term" value="F:ubiquitin protein ligase activity"/>
    <property type="evidence" value="ECO:0007669"/>
    <property type="project" value="UniProtKB-EC"/>
</dbReference>
<dbReference type="PANTHER" id="PTHR11685">
    <property type="entry name" value="RBR FAMILY RING FINGER AND IBR DOMAIN-CONTAINING"/>
    <property type="match status" value="1"/>
</dbReference>
<dbReference type="InterPro" id="IPR001841">
    <property type="entry name" value="Znf_RING"/>
</dbReference>
<dbReference type="Gene3D" id="3.30.40.10">
    <property type="entry name" value="Zinc/RING finger domain, C3HC4 (zinc finger)"/>
    <property type="match status" value="1"/>
</dbReference>
<organism evidence="13 14">
    <name type="scientific">Lophiostoma macrostomum CBS 122681</name>
    <dbReference type="NCBI Taxonomy" id="1314788"/>
    <lineage>
        <taxon>Eukaryota</taxon>
        <taxon>Fungi</taxon>
        <taxon>Dikarya</taxon>
        <taxon>Ascomycota</taxon>
        <taxon>Pezizomycotina</taxon>
        <taxon>Dothideomycetes</taxon>
        <taxon>Pleosporomycetidae</taxon>
        <taxon>Pleosporales</taxon>
        <taxon>Lophiostomataceae</taxon>
        <taxon>Lophiostoma</taxon>
    </lineage>
</organism>
<protein>
    <recommendedName>
        <fullName evidence="2">RBR-type E3 ubiquitin transferase</fullName>
        <ecNumber evidence="2">2.3.2.31</ecNumber>
    </recommendedName>
</protein>
<evidence type="ECO:0000256" key="3">
    <source>
        <dbReference type="ARBA" id="ARBA00022679"/>
    </source>
</evidence>
<evidence type="ECO:0000256" key="9">
    <source>
        <dbReference type="PROSITE-ProRule" id="PRU00175"/>
    </source>
</evidence>
<dbReference type="Gene3D" id="1.20.120.1750">
    <property type="match status" value="1"/>
</dbReference>
<dbReference type="GO" id="GO:0016567">
    <property type="term" value="P:protein ubiquitination"/>
    <property type="evidence" value="ECO:0007669"/>
    <property type="project" value="InterPro"/>
</dbReference>
<evidence type="ECO:0000256" key="5">
    <source>
        <dbReference type="ARBA" id="ARBA00022737"/>
    </source>
</evidence>
<evidence type="ECO:0000259" key="11">
    <source>
        <dbReference type="PROSITE" id="PS50089"/>
    </source>
</evidence>
<keyword evidence="8" id="KW-0862">Zinc</keyword>
<keyword evidence="14" id="KW-1185">Reference proteome</keyword>
<gene>
    <name evidence="13" type="ORF">K491DRAFT_8663</name>
</gene>
<feature type="region of interest" description="Disordered" evidence="10">
    <location>
        <begin position="1"/>
        <end position="24"/>
    </location>
</feature>
<dbReference type="InterPro" id="IPR002867">
    <property type="entry name" value="IBR_dom"/>
</dbReference>
<feature type="domain" description="RING-type" evidence="11">
    <location>
        <begin position="346"/>
        <end position="400"/>
    </location>
</feature>
<evidence type="ECO:0000256" key="6">
    <source>
        <dbReference type="ARBA" id="ARBA00022771"/>
    </source>
</evidence>
<dbReference type="CDD" id="cd20335">
    <property type="entry name" value="BRcat_RBR"/>
    <property type="match status" value="1"/>
</dbReference>
<evidence type="ECO:0000256" key="7">
    <source>
        <dbReference type="ARBA" id="ARBA00022786"/>
    </source>
</evidence>
<accession>A0A6A6TU35</accession>
<keyword evidence="3" id="KW-0808">Transferase</keyword>
<dbReference type="Proteomes" id="UP000799324">
    <property type="component" value="Unassembled WGS sequence"/>
</dbReference>
<evidence type="ECO:0000256" key="1">
    <source>
        <dbReference type="ARBA" id="ARBA00001798"/>
    </source>
</evidence>
<dbReference type="PROSITE" id="PS51873">
    <property type="entry name" value="TRIAD"/>
    <property type="match status" value="1"/>
</dbReference>
<reference evidence="13" key="1">
    <citation type="journal article" date="2020" name="Stud. Mycol.">
        <title>101 Dothideomycetes genomes: a test case for predicting lifestyles and emergence of pathogens.</title>
        <authorList>
            <person name="Haridas S."/>
            <person name="Albert R."/>
            <person name="Binder M."/>
            <person name="Bloem J."/>
            <person name="Labutti K."/>
            <person name="Salamov A."/>
            <person name="Andreopoulos B."/>
            <person name="Baker S."/>
            <person name="Barry K."/>
            <person name="Bills G."/>
            <person name="Bluhm B."/>
            <person name="Cannon C."/>
            <person name="Castanera R."/>
            <person name="Culley D."/>
            <person name="Daum C."/>
            <person name="Ezra D."/>
            <person name="Gonzalez J."/>
            <person name="Henrissat B."/>
            <person name="Kuo A."/>
            <person name="Liang C."/>
            <person name="Lipzen A."/>
            <person name="Lutzoni F."/>
            <person name="Magnuson J."/>
            <person name="Mondo S."/>
            <person name="Nolan M."/>
            <person name="Ohm R."/>
            <person name="Pangilinan J."/>
            <person name="Park H.-J."/>
            <person name="Ramirez L."/>
            <person name="Alfaro M."/>
            <person name="Sun H."/>
            <person name="Tritt A."/>
            <person name="Yoshinaga Y."/>
            <person name="Zwiers L.-H."/>
            <person name="Turgeon B."/>
            <person name="Goodwin S."/>
            <person name="Spatafora J."/>
            <person name="Crous P."/>
            <person name="Grigoriev I."/>
        </authorList>
    </citation>
    <scope>NUCLEOTIDE SEQUENCE</scope>
    <source>
        <strain evidence="13">CBS 122681</strain>
    </source>
</reference>
<dbReference type="EC" id="2.3.2.31" evidence="2"/>
<dbReference type="OrthoDB" id="1431934at2759"/>
<keyword evidence="7" id="KW-0833">Ubl conjugation pathway</keyword>
<evidence type="ECO:0000256" key="4">
    <source>
        <dbReference type="ARBA" id="ARBA00022723"/>
    </source>
</evidence>
<evidence type="ECO:0000256" key="8">
    <source>
        <dbReference type="ARBA" id="ARBA00022833"/>
    </source>
</evidence>
<feature type="domain" description="RING-type" evidence="12">
    <location>
        <begin position="342"/>
        <end position="590"/>
    </location>
</feature>
<dbReference type="AlphaFoldDB" id="A0A6A6TU35"/>
<keyword evidence="6 9" id="KW-0863">Zinc-finger</keyword>
<dbReference type="PROSITE" id="PS50089">
    <property type="entry name" value="ZF_RING_2"/>
    <property type="match status" value="1"/>
</dbReference>
<name>A0A6A6TU35_9PLEO</name>
<evidence type="ECO:0000259" key="12">
    <source>
        <dbReference type="PROSITE" id="PS51873"/>
    </source>
</evidence>
<keyword evidence="5" id="KW-0677">Repeat</keyword>